<evidence type="ECO:0000256" key="10">
    <source>
        <dbReference type="ARBA" id="ARBA00022853"/>
    </source>
</evidence>
<dbReference type="EMBL" id="JBGBPQ010000007">
    <property type="protein sequence ID" value="KAL1522104.1"/>
    <property type="molecule type" value="Genomic_DNA"/>
</dbReference>
<keyword evidence="7 13" id="KW-0863">Zinc-finger</keyword>
<dbReference type="GO" id="GO:0033503">
    <property type="term" value="C:HULC complex"/>
    <property type="evidence" value="ECO:0007669"/>
    <property type="project" value="TreeGrafter"/>
</dbReference>
<comment type="catalytic activity">
    <reaction evidence="1 14">
        <text>S-ubiquitinyl-[E2 ubiquitin-conjugating enzyme]-L-cysteine + [acceptor protein]-L-lysine = [E2 ubiquitin-conjugating enzyme]-L-cysteine + N(6)-ubiquitinyl-[acceptor protein]-L-lysine.</text>
        <dbReference type="EC" id="2.3.2.27"/>
    </reaction>
</comment>
<evidence type="ECO:0000256" key="4">
    <source>
        <dbReference type="ARBA" id="ARBA00005555"/>
    </source>
</evidence>
<feature type="coiled-coil region" evidence="15">
    <location>
        <begin position="96"/>
        <end position="195"/>
    </location>
</feature>
<keyword evidence="12 14" id="KW-0539">Nucleus</keyword>
<dbReference type="PROSITE" id="PS00518">
    <property type="entry name" value="ZF_RING_1"/>
    <property type="match status" value="1"/>
</dbReference>
<feature type="coiled-coil region" evidence="15">
    <location>
        <begin position="628"/>
        <end position="655"/>
    </location>
</feature>
<evidence type="ECO:0000256" key="2">
    <source>
        <dbReference type="ARBA" id="ARBA00004123"/>
    </source>
</evidence>
<dbReference type="GO" id="GO:0061630">
    <property type="term" value="F:ubiquitin protein ligase activity"/>
    <property type="evidence" value="ECO:0007669"/>
    <property type="project" value="UniProtKB-EC"/>
</dbReference>
<evidence type="ECO:0000256" key="14">
    <source>
        <dbReference type="RuleBase" id="RU365038"/>
    </source>
</evidence>
<dbReference type="SUPFAM" id="SSF57850">
    <property type="entry name" value="RING/U-box"/>
    <property type="match status" value="1"/>
</dbReference>
<gene>
    <name evidence="18" type="ORF">AB1Y20_021747</name>
</gene>
<dbReference type="Pfam" id="PF13920">
    <property type="entry name" value="zf-C3HC4_3"/>
    <property type="match status" value="1"/>
</dbReference>
<dbReference type="SMART" id="SM00184">
    <property type="entry name" value="RING"/>
    <property type="match status" value="1"/>
</dbReference>
<evidence type="ECO:0000313" key="18">
    <source>
        <dbReference type="EMBL" id="KAL1522104.1"/>
    </source>
</evidence>
<evidence type="ECO:0000256" key="12">
    <source>
        <dbReference type="ARBA" id="ARBA00023242"/>
    </source>
</evidence>
<evidence type="ECO:0000256" key="5">
    <source>
        <dbReference type="ARBA" id="ARBA00022679"/>
    </source>
</evidence>
<evidence type="ECO:0000259" key="17">
    <source>
        <dbReference type="PROSITE" id="PS50089"/>
    </source>
</evidence>
<evidence type="ECO:0000256" key="15">
    <source>
        <dbReference type="SAM" id="Coils"/>
    </source>
</evidence>
<proteinExistence type="inferred from homology"/>
<accession>A0AB34JJM7</accession>
<evidence type="ECO:0000256" key="8">
    <source>
        <dbReference type="ARBA" id="ARBA00022786"/>
    </source>
</evidence>
<feature type="region of interest" description="Disordered" evidence="16">
    <location>
        <begin position="196"/>
        <end position="224"/>
    </location>
</feature>
<keyword evidence="6 14" id="KW-0479">Metal-binding</keyword>
<dbReference type="InterPro" id="IPR001841">
    <property type="entry name" value="Znf_RING"/>
</dbReference>
<keyword evidence="8 14" id="KW-0833">Ubl conjugation pathway</keyword>
<keyword evidence="9 14" id="KW-0862">Zinc</keyword>
<reference evidence="18 19" key="1">
    <citation type="journal article" date="2024" name="Science">
        <title>Giant polyketide synthase enzymes in the biosynthesis of giant marine polyether toxins.</title>
        <authorList>
            <person name="Fallon T.R."/>
            <person name="Shende V.V."/>
            <person name="Wierzbicki I.H."/>
            <person name="Pendleton A.L."/>
            <person name="Watervoot N.F."/>
            <person name="Auber R.P."/>
            <person name="Gonzalez D.J."/>
            <person name="Wisecaver J.H."/>
            <person name="Moore B.S."/>
        </authorList>
    </citation>
    <scope>NUCLEOTIDE SEQUENCE [LARGE SCALE GENOMIC DNA]</scope>
    <source>
        <strain evidence="18 19">12B1</strain>
    </source>
</reference>
<evidence type="ECO:0000256" key="11">
    <source>
        <dbReference type="ARBA" id="ARBA00023054"/>
    </source>
</evidence>
<dbReference type="InterPro" id="IPR017907">
    <property type="entry name" value="Znf_RING_CS"/>
</dbReference>
<dbReference type="CDD" id="cd16499">
    <property type="entry name" value="RING-HC_Bre1-like"/>
    <property type="match status" value="1"/>
</dbReference>
<evidence type="ECO:0000256" key="13">
    <source>
        <dbReference type="PROSITE-ProRule" id="PRU00175"/>
    </source>
</evidence>
<evidence type="ECO:0000256" key="9">
    <source>
        <dbReference type="ARBA" id="ARBA00022833"/>
    </source>
</evidence>
<dbReference type="PANTHER" id="PTHR23163">
    <property type="entry name" value="RING FINGER PROTEIN-RELATED"/>
    <property type="match status" value="1"/>
</dbReference>
<sequence length="735" mass="80736">MGDHSSMVTTTLHRQNAGLLNALQHAKSSLKETEERLLRSESSRLSAENALSVLDRTWAAAEEQLAHALSRLAAAPSAAPPSPTRLLALAVSLSPTARLEEEISRRARRMAELSEAAVAALARPHADDAAAVAARAESLAAAAQAEVANLKAQVALLADKATQAEARAAELQSQLDERRAELDKYMKELHRAKRDGACASAAAPDAAPTTAAAKPISATPGDDDAAKAQLLRANEEQAAMSKTAAERLEEIVDLKQQLAAAQARLQEAVARPVSDEQLRAHPQYGYLLNQQRGLTAQIQEERATAKRLAAEAAALREERKAELLLVERNRATLHEEAREQARRDAEALARSKAEKDSVQLRLGQTREQHAALVSKAEEQERVLAWQRGELQRMKEHLARSTALAQQHEAARDAALQEKETARQQAHRLELELQQLRQRAGDGGAHLSDVEKQCHDALVRLGAAEQQASQAQHDLETQRGESAALMSEMEAISQAFEEQAEQNARLMQQLAAKEEASAKLMVVRQKEAHITSLLKVECEGYREQLQVATKLNERANELRAALEQQLKMMQDAMGKREEEHSRLEQVVEQCKGEAREARSVEQQVGAHLKVLQDGEARSLEREKIAVASAAGSEAQVKRLTQERDALQRQLHHKRASEGGGGGGTVSQDLVEQLEYYRGVVKCPLCKVNEKNAVILKCCHTFCRGCIDQRLNLRNRKCPTCGVGIDFQSVRELFLTS</sequence>
<feature type="coiled-coil region" evidence="15">
    <location>
        <begin position="298"/>
        <end position="354"/>
    </location>
</feature>
<keyword evidence="5 14" id="KW-0808">Transferase</keyword>
<dbReference type="GO" id="GO:0005634">
    <property type="term" value="C:nucleus"/>
    <property type="evidence" value="ECO:0007669"/>
    <property type="project" value="UniProtKB-SubCell"/>
</dbReference>
<dbReference type="EC" id="2.3.2.27" evidence="14"/>
<organism evidence="18 19">
    <name type="scientific">Prymnesium parvum</name>
    <name type="common">Toxic golden alga</name>
    <dbReference type="NCBI Taxonomy" id="97485"/>
    <lineage>
        <taxon>Eukaryota</taxon>
        <taxon>Haptista</taxon>
        <taxon>Haptophyta</taxon>
        <taxon>Prymnesiophyceae</taxon>
        <taxon>Prymnesiales</taxon>
        <taxon>Prymnesiaceae</taxon>
        <taxon>Prymnesium</taxon>
    </lineage>
</organism>
<comment type="subcellular location">
    <subcellularLocation>
        <location evidence="2 14">Nucleus</location>
    </subcellularLocation>
</comment>
<keyword evidence="10 14" id="KW-0156">Chromatin regulator</keyword>
<comment type="caution">
    <text evidence="18">The sequence shown here is derived from an EMBL/GenBank/DDBJ whole genome shotgun (WGS) entry which is preliminary data.</text>
</comment>
<evidence type="ECO:0000256" key="6">
    <source>
        <dbReference type="ARBA" id="ARBA00022723"/>
    </source>
</evidence>
<dbReference type="GO" id="GO:0016567">
    <property type="term" value="P:protein ubiquitination"/>
    <property type="evidence" value="ECO:0007669"/>
    <property type="project" value="UniProtKB-UniRule"/>
</dbReference>
<dbReference type="PROSITE" id="PS50089">
    <property type="entry name" value="ZF_RING_2"/>
    <property type="match status" value="1"/>
</dbReference>
<comment type="pathway">
    <text evidence="3 14">Protein modification; protein ubiquitination.</text>
</comment>
<name>A0AB34JJM7_PRYPA</name>
<keyword evidence="11 14" id="KW-0175">Coiled coil</keyword>
<feature type="compositionally biased region" description="Low complexity" evidence="16">
    <location>
        <begin position="197"/>
        <end position="220"/>
    </location>
</feature>
<dbReference type="InterPro" id="IPR013083">
    <property type="entry name" value="Znf_RING/FYVE/PHD"/>
</dbReference>
<feature type="coiled-coil region" evidence="15">
    <location>
        <begin position="16"/>
        <end position="43"/>
    </location>
</feature>
<dbReference type="GO" id="GO:0008270">
    <property type="term" value="F:zinc ion binding"/>
    <property type="evidence" value="ECO:0007669"/>
    <property type="project" value="UniProtKB-KW"/>
</dbReference>
<feature type="domain" description="RING-type" evidence="17">
    <location>
        <begin position="681"/>
        <end position="719"/>
    </location>
</feature>
<dbReference type="Gene3D" id="3.30.40.10">
    <property type="entry name" value="Zinc/RING finger domain, C3HC4 (zinc finger)"/>
    <property type="match status" value="1"/>
</dbReference>
<evidence type="ECO:0000256" key="7">
    <source>
        <dbReference type="ARBA" id="ARBA00022771"/>
    </source>
</evidence>
<evidence type="ECO:0000256" key="3">
    <source>
        <dbReference type="ARBA" id="ARBA00004906"/>
    </source>
</evidence>
<evidence type="ECO:0000256" key="16">
    <source>
        <dbReference type="SAM" id="MobiDB-lite"/>
    </source>
</evidence>
<dbReference type="Proteomes" id="UP001515480">
    <property type="component" value="Unassembled WGS sequence"/>
</dbReference>
<dbReference type="InterPro" id="IPR013956">
    <property type="entry name" value="E3_ubiquit_lig_Bre1"/>
</dbReference>
<comment type="similarity">
    <text evidence="4 14">Belongs to the BRE1 family.</text>
</comment>
<feature type="coiled-coil region" evidence="15">
    <location>
        <begin position="404"/>
        <end position="602"/>
    </location>
</feature>
<keyword evidence="19" id="KW-1185">Reference proteome</keyword>
<evidence type="ECO:0000313" key="19">
    <source>
        <dbReference type="Proteomes" id="UP001515480"/>
    </source>
</evidence>
<feature type="coiled-coil region" evidence="15">
    <location>
        <begin position="244"/>
        <end position="271"/>
    </location>
</feature>
<dbReference type="PANTHER" id="PTHR23163:SF0">
    <property type="entry name" value="E3 UBIQUITIN-PROTEIN LIGASE BRE1"/>
    <property type="match status" value="1"/>
</dbReference>
<dbReference type="AlphaFoldDB" id="A0AB34JJM7"/>
<dbReference type="GO" id="GO:0006325">
    <property type="term" value="P:chromatin organization"/>
    <property type="evidence" value="ECO:0007669"/>
    <property type="project" value="UniProtKB-KW"/>
</dbReference>
<evidence type="ECO:0000256" key="1">
    <source>
        <dbReference type="ARBA" id="ARBA00000900"/>
    </source>
</evidence>
<protein>
    <recommendedName>
        <fullName evidence="14">E3 ubiquitin protein ligase</fullName>
        <ecNumber evidence="14">2.3.2.27</ecNumber>
    </recommendedName>
</protein>